<dbReference type="EMBL" id="CM004400">
    <property type="protein sequence ID" value="KAG8639623.1"/>
    <property type="molecule type" value="Genomic_DNA"/>
</dbReference>
<sequence length="34" mass="3572">MGSPVGIASGSLISTTTQSRLYLQTNSKPNSVYI</sequence>
<gene>
    <name evidence="1" type="ORF">MANES_14G159466v8</name>
</gene>
<keyword evidence="2" id="KW-1185">Reference proteome</keyword>
<name>A0ACB7GIY1_MANES</name>
<evidence type="ECO:0000313" key="1">
    <source>
        <dbReference type="EMBL" id="KAG8639623.1"/>
    </source>
</evidence>
<dbReference type="Proteomes" id="UP000091857">
    <property type="component" value="Chromosome 14"/>
</dbReference>
<organism evidence="1 2">
    <name type="scientific">Manihot esculenta</name>
    <name type="common">Cassava</name>
    <name type="synonym">Jatropha manihot</name>
    <dbReference type="NCBI Taxonomy" id="3983"/>
    <lineage>
        <taxon>Eukaryota</taxon>
        <taxon>Viridiplantae</taxon>
        <taxon>Streptophyta</taxon>
        <taxon>Embryophyta</taxon>
        <taxon>Tracheophyta</taxon>
        <taxon>Spermatophyta</taxon>
        <taxon>Magnoliopsida</taxon>
        <taxon>eudicotyledons</taxon>
        <taxon>Gunneridae</taxon>
        <taxon>Pentapetalae</taxon>
        <taxon>rosids</taxon>
        <taxon>fabids</taxon>
        <taxon>Malpighiales</taxon>
        <taxon>Euphorbiaceae</taxon>
        <taxon>Crotonoideae</taxon>
        <taxon>Manihoteae</taxon>
        <taxon>Manihot</taxon>
    </lineage>
</organism>
<reference evidence="2" key="1">
    <citation type="journal article" date="2016" name="Nat. Biotechnol.">
        <title>Sequencing wild and cultivated cassava and related species reveals extensive interspecific hybridization and genetic diversity.</title>
        <authorList>
            <person name="Bredeson J.V."/>
            <person name="Lyons J.B."/>
            <person name="Prochnik S.E."/>
            <person name="Wu G.A."/>
            <person name="Ha C.M."/>
            <person name="Edsinger-Gonzales E."/>
            <person name="Grimwood J."/>
            <person name="Schmutz J."/>
            <person name="Rabbi I.Y."/>
            <person name="Egesi C."/>
            <person name="Nauluvula P."/>
            <person name="Lebot V."/>
            <person name="Ndunguru J."/>
            <person name="Mkamilo G."/>
            <person name="Bart R.S."/>
            <person name="Setter T.L."/>
            <person name="Gleadow R.M."/>
            <person name="Kulakow P."/>
            <person name="Ferguson M.E."/>
            <person name="Rounsley S."/>
            <person name="Rokhsar D.S."/>
        </authorList>
    </citation>
    <scope>NUCLEOTIDE SEQUENCE [LARGE SCALE GENOMIC DNA]</scope>
    <source>
        <strain evidence="2">cv. AM560-2</strain>
    </source>
</reference>
<proteinExistence type="predicted"/>
<protein>
    <submittedName>
        <fullName evidence="1">Uncharacterized protein</fullName>
    </submittedName>
</protein>
<accession>A0ACB7GIY1</accession>
<evidence type="ECO:0000313" key="2">
    <source>
        <dbReference type="Proteomes" id="UP000091857"/>
    </source>
</evidence>
<comment type="caution">
    <text evidence="1">The sequence shown here is derived from an EMBL/GenBank/DDBJ whole genome shotgun (WGS) entry which is preliminary data.</text>
</comment>